<accession>A0A7X0H529</accession>
<name>A0A7X0H529_9BACT</name>
<keyword evidence="4" id="KW-1185">Reference proteome</keyword>
<evidence type="ECO:0000313" key="4">
    <source>
        <dbReference type="Proteomes" id="UP000541810"/>
    </source>
</evidence>
<evidence type="ECO:0000313" key="3">
    <source>
        <dbReference type="EMBL" id="MBB6429394.1"/>
    </source>
</evidence>
<feature type="compositionally biased region" description="Basic and acidic residues" evidence="2">
    <location>
        <begin position="323"/>
        <end position="333"/>
    </location>
</feature>
<feature type="compositionally biased region" description="Basic and acidic residues" evidence="2">
    <location>
        <begin position="239"/>
        <end position="248"/>
    </location>
</feature>
<sequence>MDKRFLMVGGGLIAAIAVVTLAILVGGPSQSKPAGPKPTPPTLVNPGISAEDLNNPPVGIQDPVEVIREFEIYREDGDSVTVFTGEQVVPQPNFVSDVVRPTAEIHSSNNRVIRITADAGRFYHPGNEPTRGEFHQHTVVTQFQAPDGERLDLTTDQHVQFRLYLDELTRFDRENGQIQSDGPVRLVGPTIDFTGQGLDLTFNLLDQRVERLVIAQGDELRLAQNSTFTQPGSPTPKPRAAEQSDKAPDTTPSSPNQTPTTTAQPYRVVLHDNLDINVGPDNTTLTGDRLEVLFTLAPDADDNPNNQPSAANAHPTPPTPKPRAAERSDKAPDHPQTTYYISTTPTPQPRALLTPSPDDIVVKWTGQLELKPIHPNPTNQPPKPRAAEQSDKAPDPDSPPAPDQAVLTLHGTPAVLNNPAEDQHITAAFVGYRTDGKTVFAHSSDSHALTISSPELGNLQATALTLSDTEGAGQILGPGQLNADEQGLRVSFTDRLELDFHRDADDALSDLKSATFHGNVNAVAESDDPDQQLDLTSQSLALTLTPDAEGKVQPSHLQALGNAQQPVLAKQPNTTFQANSLDVDLAPKPRAAEQSDKAPDTDTDQIQITRLRALGNITVQLIEEQTTLTAHALDADPNRGRLELFGENDQTFATLTRDGATLAGVHLILEENAQTADALGPGTFSADVDEDDPTAKLNIAWTQSMNFDNTQGKAKFVGNVRSASTSATDDTSLDAHTLALEFVPQDFTNENDPNPSNADSPKPRAEDRSDKAPDQTTPAALDLRRAHAIADPDNDDQQVNFTAQTFAEDQPQADKPLTRVTLIGRELIFINQPPNLTNQTTIDDNITIEQVIVPTRGRMLLEDYRTAEKPRAAERIDKAPDTPSASPINFAGRGVTLFAWEDQLTLDAQANDLRLEQDVFMLHRPDDGSEAIKLDAQRLVADLTETGGLGAYLSQDNSAPQAQIRKVNADGRVRVAQGPSNVVADHLEYEESKRTVLLWAEPRREVVLNRDDQPNGRTTARALRWDLDNDLFTAIDPGTGVVPVE</sequence>
<protein>
    <submittedName>
        <fullName evidence="3">Uncharacterized protein</fullName>
    </submittedName>
</protein>
<comment type="caution">
    <text evidence="3">The sequence shown here is derived from an EMBL/GenBank/DDBJ whole genome shotgun (WGS) entry which is preliminary data.</text>
</comment>
<feature type="region of interest" description="Disordered" evidence="2">
    <location>
        <begin position="29"/>
        <end position="56"/>
    </location>
</feature>
<gene>
    <name evidence="3" type="ORF">HNQ40_001200</name>
</gene>
<dbReference type="RefSeq" id="WP_184676976.1">
    <property type="nucleotide sequence ID" value="NZ_JACHGY010000001.1"/>
</dbReference>
<evidence type="ECO:0000256" key="2">
    <source>
        <dbReference type="SAM" id="MobiDB-lite"/>
    </source>
</evidence>
<feature type="region of interest" description="Disordered" evidence="2">
    <location>
        <begin position="224"/>
        <end position="263"/>
    </location>
</feature>
<feature type="compositionally biased region" description="Low complexity" evidence="2">
    <location>
        <begin position="249"/>
        <end position="263"/>
    </location>
</feature>
<organism evidence="3 4">
    <name type="scientific">Algisphaera agarilytica</name>
    <dbReference type="NCBI Taxonomy" id="1385975"/>
    <lineage>
        <taxon>Bacteria</taxon>
        <taxon>Pseudomonadati</taxon>
        <taxon>Planctomycetota</taxon>
        <taxon>Phycisphaerae</taxon>
        <taxon>Phycisphaerales</taxon>
        <taxon>Phycisphaeraceae</taxon>
        <taxon>Algisphaera</taxon>
    </lineage>
</organism>
<dbReference type="Proteomes" id="UP000541810">
    <property type="component" value="Unassembled WGS sequence"/>
</dbReference>
<dbReference type="PANTHER" id="PTHR13037">
    <property type="entry name" value="FORMIN"/>
    <property type="match status" value="1"/>
</dbReference>
<feature type="compositionally biased region" description="Basic and acidic residues" evidence="2">
    <location>
        <begin position="761"/>
        <end position="773"/>
    </location>
</feature>
<proteinExistence type="predicted"/>
<feature type="compositionally biased region" description="Polar residues" evidence="2">
    <location>
        <begin position="335"/>
        <end position="345"/>
    </location>
</feature>
<dbReference type="AlphaFoldDB" id="A0A7X0H529"/>
<feature type="compositionally biased region" description="Polar residues" evidence="2">
    <location>
        <begin position="746"/>
        <end position="759"/>
    </location>
</feature>
<feature type="region of interest" description="Disordered" evidence="2">
    <location>
        <begin position="745"/>
        <end position="777"/>
    </location>
</feature>
<evidence type="ECO:0000256" key="1">
    <source>
        <dbReference type="ARBA" id="ARBA00022581"/>
    </source>
</evidence>
<dbReference type="PANTHER" id="PTHR13037:SF24">
    <property type="entry name" value="POLYCOMB PROTEIN PCL-RELATED"/>
    <property type="match status" value="1"/>
</dbReference>
<feature type="compositionally biased region" description="Pro residues" evidence="2">
    <location>
        <begin position="374"/>
        <end position="384"/>
    </location>
</feature>
<reference evidence="3 4" key="1">
    <citation type="submission" date="2020-08" db="EMBL/GenBank/DDBJ databases">
        <title>Genomic Encyclopedia of Type Strains, Phase IV (KMG-IV): sequencing the most valuable type-strain genomes for metagenomic binning, comparative biology and taxonomic classification.</title>
        <authorList>
            <person name="Goeker M."/>
        </authorList>
    </citation>
    <scope>NUCLEOTIDE SEQUENCE [LARGE SCALE GENOMIC DNA]</scope>
    <source>
        <strain evidence="3 4">DSM 103725</strain>
    </source>
</reference>
<keyword evidence="1" id="KW-0945">Host-virus interaction</keyword>
<feature type="region of interest" description="Disordered" evidence="2">
    <location>
        <begin position="371"/>
        <end position="405"/>
    </location>
</feature>
<feature type="region of interest" description="Disordered" evidence="2">
    <location>
        <begin position="298"/>
        <end position="356"/>
    </location>
</feature>
<dbReference type="EMBL" id="JACHGY010000001">
    <property type="protein sequence ID" value="MBB6429394.1"/>
    <property type="molecule type" value="Genomic_DNA"/>
</dbReference>
<feature type="compositionally biased region" description="Basic and acidic residues" evidence="2">
    <location>
        <begin position="385"/>
        <end position="395"/>
    </location>
</feature>